<comment type="caution">
    <text evidence="1">The sequence shown here is derived from an EMBL/GenBank/DDBJ whole genome shotgun (WGS) entry which is preliminary data.</text>
</comment>
<dbReference type="Proteomes" id="UP000887159">
    <property type="component" value="Unassembled WGS sequence"/>
</dbReference>
<keyword evidence="2" id="KW-1185">Reference proteome</keyword>
<protein>
    <submittedName>
        <fullName evidence="1">Uncharacterized protein</fullName>
    </submittedName>
</protein>
<name>A0A8X6S2U0_TRICX</name>
<dbReference type="AlphaFoldDB" id="A0A8X6S2U0"/>
<gene>
    <name evidence="1" type="ORF">TNCV_4551151</name>
</gene>
<evidence type="ECO:0000313" key="2">
    <source>
        <dbReference type="Proteomes" id="UP000887159"/>
    </source>
</evidence>
<reference evidence="1" key="1">
    <citation type="submission" date="2020-08" db="EMBL/GenBank/DDBJ databases">
        <title>Multicomponent nature underlies the extraordinary mechanical properties of spider dragline silk.</title>
        <authorList>
            <person name="Kono N."/>
            <person name="Nakamura H."/>
            <person name="Mori M."/>
            <person name="Yoshida Y."/>
            <person name="Ohtoshi R."/>
            <person name="Malay A.D."/>
            <person name="Moran D.A.P."/>
            <person name="Tomita M."/>
            <person name="Numata K."/>
            <person name="Arakawa K."/>
        </authorList>
    </citation>
    <scope>NUCLEOTIDE SEQUENCE</scope>
</reference>
<proteinExistence type="predicted"/>
<dbReference type="EMBL" id="BMAU01021241">
    <property type="protein sequence ID" value="GFY03778.1"/>
    <property type="molecule type" value="Genomic_DNA"/>
</dbReference>
<evidence type="ECO:0000313" key="1">
    <source>
        <dbReference type="EMBL" id="GFY03778.1"/>
    </source>
</evidence>
<accession>A0A8X6S2U0</accession>
<sequence>MLRIEKGDKPKLLPSPRTLLVHAVDSDILMFPFWLQQAPNVSALDMVVQILHDPRAVQFPKIAEQVLCNLSLLNDFFYSAHFSDVRIYVVQQLLIPHSCKKTSPTNLCFYHSATLFA</sequence>
<organism evidence="1 2">
    <name type="scientific">Trichonephila clavipes</name>
    <name type="common">Golden silk orbweaver</name>
    <name type="synonym">Nephila clavipes</name>
    <dbReference type="NCBI Taxonomy" id="2585209"/>
    <lineage>
        <taxon>Eukaryota</taxon>
        <taxon>Metazoa</taxon>
        <taxon>Ecdysozoa</taxon>
        <taxon>Arthropoda</taxon>
        <taxon>Chelicerata</taxon>
        <taxon>Arachnida</taxon>
        <taxon>Araneae</taxon>
        <taxon>Araneomorphae</taxon>
        <taxon>Entelegynae</taxon>
        <taxon>Araneoidea</taxon>
        <taxon>Nephilidae</taxon>
        <taxon>Trichonephila</taxon>
    </lineage>
</organism>